<dbReference type="RefSeq" id="WP_128771143.1">
    <property type="nucleotide sequence ID" value="NZ_RXOC01000018.1"/>
</dbReference>
<keyword evidence="1" id="KW-1133">Transmembrane helix</keyword>
<dbReference type="Pfam" id="PF16344">
    <property type="entry name" value="FecR_C"/>
    <property type="match status" value="1"/>
</dbReference>
<reference evidence="4 5" key="1">
    <citation type="submission" date="2018-12" db="EMBL/GenBank/DDBJ databases">
        <title>The Draft Genome Sequence of the Soil Bacterium Pedobacter tournemirensis R1.</title>
        <authorList>
            <person name="He J."/>
        </authorList>
    </citation>
    <scope>NUCLEOTIDE SEQUENCE [LARGE SCALE GENOMIC DNA]</scope>
    <source>
        <strain evidence="4 5">R1</strain>
    </source>
</reference>
<dbReference type="Proteomes" id="UP000290848">
    <property type="component" value="Unassembled WGS sequence"/>
</dbReference>
<feature type="transmembrane region" description="Helical" evidence="1">
    <location>
        <begin position="84"/>
        <end position="103"/>
    </location>
</feature>
<dbReference type="AlphaFoldDB" id="A0A4Q0M358"/>
<evidence type="ECO:0000256" key="1">
    <source>
        <dbReference type="SAM" id="Phobius"/>
    </source>
</evidence>
<sequence>MNKDRLRKLLEGYFNNTIDRKDCDELLKYMDHSDPELFSEITDRLLRDRKDGPVFEKTQADKIYDRIKSDPRFKVRPDKRHQVIRLRIAAVLIVSLSFTYYLVNTKKADLSLASHTAEIKAKDEIVPGDNKAILTLSNGKKIVLGQTGAGQLAKESGVEIEKTKKGEIIYRATSSDIRSNSVVFNKIETPRGGEYQVILPDGTRVWLNAASSLSYPTAFNGRIRAVSLTGEAYFEVAKNKNMPFHVNVNGVTIQVLGTRFNINSYSDESDLTTTLLDGSVRVFKNGHQALLQPGQQAVVGRASDQIAISSANISEVMAWKNGYFLFRDEDIKSIMKKISRWYDIEVEYRGDVEDQKFGGTFYRSKSFKELLHYLGKLGPLHFKIEGRRVIVMT</sequence>
<dbReference type="GO" id="GO:0016989">
    <property type="term" value="F:sigma factor antagonist activity"/>
    <property type="evidence" value="ECO:0007669"/>
    <property type="project" value="TreeGrafter"/>
</dbReference>
<dbReference type="PANTHER" id="PTHR30273:SF2">
    <property type="entry name" value="PROTEIN FECR"/>
    <property type="match status" value="1"/>
</dbReference>
<evidence type="ECO:0000313" key="5">
    <source>
        <dbReference type="Proteomes" id="UP000290848"/>
    </source>
</evidence>
<dbReference type="FunFam" id="2.60.120.1440:FF:000001">
    <property type="entry name" value="Putative anti-sigma factor"/>
    <property type="match status" value="1"/>
</dbReference>
<organism evidence="4 5">
    <name type="scientific">Arcticibacter tournemirensis</name>
    <dbReference type="NCBI Taxonomy" id="699437"/>
    <lineage>
        <taxon>Bacteria</taxon>
        <taxon>Pseudomonadati</taxon>
        <taxon>Bacteroidota</taxon>
        <taxon>Sphingobacteriia</taxon>
        <taxon>Sphingobacteriales</taxon>
        <taxon>Sphingobacteriaceae</taxon>
        <taxon>Arcticibacter</taxon>
    </lineage>
</organism>
<evidence type="ECO:0000259" key="3">
    <source>
        <dbReference type="Pfam" id="PF16344"/>
    </source>
</evidence>
<dbReference type="Gene3D" id="3.55.50.30">
    <property type="match status" value="1"/>
</dbReference>
<dbReference type="EMBL" id="RXOC01000018">
    <property type="protein sequence ID" value="RXF67340.1"/>
    <property type="molecule type" value="Genomic_DNA"/>
</dbReference>
<evidence type="ECO:0000259" key="2">
    <source>
        <dbReference type="Pfam" id="PF04773"/>
    </source>
</evidence>
<protein>
    <submittedName>
        <fullName evidence="4">FecR family protein</fullName>
    </submittedName>
</protein>
<feature type="domain" description="FecR protein" evidence="2">
    <location>
        <begin position="186"/>
        <end position="281"/>
    </location>
</feature>
<comment type="caution">
    <text evidence="4">The sequence shown here is derived from an EMBL/GenBank/DDBJ whole genome shotgun (WGS) entry which is preliminary data.</text>
</comment>
<gene>
    <name evidence="4" type="ORF">EKH83_19500</name>
</gene>
<proteinExistence type="predicted"/>
<keyword evidence="1" id="KW-0812">Transmembrane</keyword>
<dbReference type="Pfam" id="PF04773">
    <property type="entry name" value="FecR"/>
    <property type="match status" value="1"/>
</dbReference>
<feature type="domain" description="Protein FecR C-terminal" evidence="3">
    <location>
        <begin position="323"/>
        <end position="391"/>
    </location>
</feature>
<dbReference type="Gene3D" id="2.60.120.1440">
    <property type="match status" value="1"/>
</dbReference>
<keyword evidence="1" id="KW-0472">Membrane</keyword>
<dbReference type="InterPro" id="IPR032508">
    <property type="entry name" value="FecR_C"/>
</dbReference>
<dbReference type="PANTHER" id="PTHR30273">
    <property type="entry name" value="PERIPLASMIC SIGNAL SENSOR AND SIGMA FACTOR ACTIVATOR FECR-RELATED"/>
    <property type="match status" value="1"/>
</dbReference>
<evidence type="ECO:0000313" key="4">
    <source>
        <dbReference type="EMBL" id="RXF67340.1"/>
    </source>
</evidence>
<accession>A0A4Q0M358</accession>
<name>A0A4Q0M358_9SPHI</name>
<dbReference type="InterPro" id="IPR012373">
    <property type="entry name" value="Ferrdict_sens_TM"/>
</dbReference>
<dbReference type="InterPro" id="IPR006860">
    <property type="entry name" value="FecR"/>
</dbReference>